<evidence type="ECO:0000256" key="1">
    <source>
        <dbReference type="SAM" id="Coils"/>
    </source>
</evidence>
<proteinExistence type="predicted"/>
<dbReference type="InterPro" id="IPR043424">
    <property type="entry name" value="BLT-like"/>
</dbReference>
<dbReference type="PANTHER" id="PTHR31071">
    <property type="entry name" value="GB|AAF24581.1"/>
    <property type="match status" value="1"/>
</dbReference>
<dbReference type="AlphaFoldDB" id="A0A843WPU2"/>
<feature type="coiled-coil region" evidence="1">
    <location>
        <begin position="166"/>
        <end position="235"/>
    </location>
</feature>
<name>A0A843WPU2_COLES</name>
<accession>A0A843WPU2</accession>
<feature type="region of interest" description="Disordered" evidence="2">
    <location>
        <begin position="1"/>
        <end position="46"/>
    </location>
</feature>
<protein>
    <submittedName>
        <fullName evidence="3">Uncharacterized protein</fullName>
    </submittedName>
</protein>
<evidence type="ECO:0000313" key="3">
    <source>
        <dbReference type="EMBL" id="MQM08568.1"/>
    </source>
</evidence>
<evidence type="ECO:0000313" key="4">
    <source>
        <dbReference type="Proteomes" id="UP000652761"/>
    </source>
</evidence>
<dbReference type="OrthoDB" id="777875at2759"/>
<gene>
    <name evidence="3" type="ORF">Taro_041418</name>
</gene>
<dbReference type="EMBL" id="NMUH01004150">
    <property type="protein sequence ID" value="MQM08568.1"/>
    <property type="molecule type" value="Genomic_DNA"/>
</dbReference>
<sequence>MDWPLQDHGGVMAGLQCPPSSTVPEKSLKQEEGGSGSSTSASEGDHMSKEKMMIMGAGGAPAEHNPNRGGPMSSGLPSWKLYDNPFYIDHHHGGHHRHHPSFATKYPYYNHATRLPISTRKLAASLWDVATLLRHPMDPGSGGSATPDLHLARARIWELKAELDFERRLRKKAEALSRALAREAAEERARREAEERAREGLAVELARAREEAGELRRAVEEERKMMRVAEAMREERVQMKLAEARLLMEEKLLEMRGCSPGAAEAEGSSRAKASPAMGREPCAGSAAEDGGGGGGGATEGEGAGGGSQQRREAENPHIRRGIKGFVEFPKVGRARAGWVAGPREGKGDPGPKLECQMAQLRVLLKHRVPVGMSSSGSVNLVM</sequence>
<evidence type="ECO:0000256" key="2">
    <source>
        <dbReference type="SAM" id="MobiDB-lite"/>
    </source>
</evidence>
<organism evidence="3 4">
    <name type="scientific">Colocasia esculenta</name>
    <name type="common">Wild taro</name>
    <name type="synonym">Arum esculentum</name>
    <dbReference type="NCBI Taxonomy" id="4460"/>
    <lineage>
        <taxon>Eukaryota</taxon>
        <taxon>Viridiplantae</taxon>
        <taxon>Streptophyta</taxon>
        <taxon>Embryophyta</taxon>
        <taxon>Tracheophyta</taxon>
        <taxon>Spermatophyta</taxon>
        <taxon>Magnoliopsida</taxon>
        <taxon>Liliopsida</taxon>
        <taxon>Araceae</taxon>
        <taxon>Aroideae</taxon>
        <taxon>Colocasieae</taxon>
        <taxon>Colocasia</taxon>
    </lineage>
</organism>
<feature type="compositionally biased region" description="Gly residues" evidence="2">
    <location>
        <begin position="289"/>
        <end position="307"/>
    </location>
</feature>
<dbReference type="PANTHER" id="PTHR31071:SF39">
    <property type="entry name" value="PROTEIN BRANCHLESS TRICHOME"/>
    <property type="match status" value="1"/>
</dbReference>
<keyword evidence="1" id="KW-0175">Coiled coil</keyword>
<feature type="region of interest" description="Disordered" evidence="2">
    <location>
        <begin position="260"/>
        <end position="321"/>
    </location>
</feature>
<dbReference type="SMR" id="A0A843WPU2"/>
<keyword evidence="4" id="KW-1185">Reference proteome</keyword>
<reference evidence="3" key="1">
    <citation type="submission" date="2017-07" db="EMBL/GenBank/DDBJ databases">
        <title>Taro Niue Genome Assembly and Annotation.</title>
        <authorList>
            <person name="Atibalentja N."/>
            <person name="Keating K."/>
            <person name="Fields C.J."/>
        </authorList>
    </citation>
    <scope>NUCLEOTIDE SEQUENCE</scope>
    <source>
        <strain evidence="3">Niue_2</strain>
        <tissue evidence="3">Leaf</tissue>
    </source>
</reference>
<dbReference type="Proteomes" id="UP000652761">
    <property type="component" value="Unassembled WGS sequence"/>
</dbReference>
<comment type="caution">
    <text evidence="3">The sequence shown here is derived from an EMBL/GenBank/DDBJ whole genome shotgun (WGS) entry which is preliminary data.</text>
</comment>